<evidence type="ECO:0000256" key="5">
    <source>
        <dbReference type="ARBA" id="ARBA00022448"/>
    </source>
</evidence>
<evidence type="ECO:0000256" key="2">
    <source>
        <dbReference type="ARBA" id="ARBA00004623"/>
    </source>
</evidence>
<feature type="region of interest" description="Disordered" evidence="14">
    <location>
        <begin position="739"/>
        <end position="771"/>
    </location>
</feature>
<dbReference type="GO" id="GO:0061908">
    <property type="term" value="C:phagophore"/>
    <property type="evidence" value="ECO:0007669"/>
    <property type="project" value="TreeGrafter"/>
</dbReference>
<evidence type="ECO:0000256" key="12">
    <source>
        <dbReference type="ARBA" id="ARBA00024631"/>
    </source>
</evidence>
<name>A0AA38QA29_9AGAR</name>
<dbReference type="PANTHER" id="PTHR13190:SF1">
    <property type="entry name" value="AUTOPHAGY-RELATED 2, ISOFORM A"/>
    <property type="match status" value="1"/>
</dbReference>
<evidence type="ECO:0000256" key="7">
    <source>
        <dbReference type="ARBA" id="ARBA00023006"/>
    </source>
</evidence>
<feature type="compositionally biased region" description="Low complexity" evidence="14">
    <location>
        <begin position="301"/>
        <end position="320"/>
    </location>
</feature>
<keyword evidence="7" id="KW-0072">Autophagy</keyword>
<dbReference type="GO" id="GO:0043495">
    <property type="term" value="F:protein-membrane adaptor activity"/>
    <property type="evidence" value="ECO:0007669"/>
    <property type="project" value="TreeGrafter"/>
</dbReference>
<feature type="region of interest" description="Disordered" evidence="14">
    <location>
        <begin position="248"/>
        <end position="378"/>
    </location>
</feature>
<dbReference type="GO" id="GO:0000422">
    <property type="term" value="P:autophagy of mitochondrion"/>
    <property type="evidence" value="ECO:0007669"/>
    <property type="project" value="TreeGrafter"/>
</dbReference>
<dbReference type="Proteomes" id="UP001163850">
    <property type="component" value="Unassembled WGS sequence"/>
</dbReference>
<protein>
    <recommendedName>
        <fullName evidence="4">Autophagy-related protein 2</fullName>
    </recommendedName>
</protein>
<feature type="region of interest" description="Disordered" evidence="14">
    <location>
        <begin position="636"/>
        <end position="666"/>
    </location>
</feature>
<evidence type="ECO:0000256" key="14">
    <source>
        <dbReference type="SAM" id="MobiDB-lite"/>
    </source>
</evidence>
<comment type="subcellular location">
    <subcellularLocation>
        <location evidence="1">Endoplasmic reticulum membrane</location>
        <topology evidence="1">Peripheral membrane protein</topology>
    </subcellularLocation>
    <subcellularLocation>
        <location evidence="2">Preautophagosomal structure membrane</location>
        <topology evidence="2">Peripheral membrane protein</topology>
    </subcellularLocation>
</comment>
<evidence type="ECO:0000313" key="15">
    <source>
        <dbReference type="EMBL" id="KAJ3989405.1"/>
    </source>
</evidence>
<keyword evidence="13" id="KW-0175">Coiled coil</keyword>
<feature type="compositionally biased region" description="Polar residues" evidence="14">
    <location>
        <begin position="343"/>
        <end position="352"/>
    </location>
</feature>
<dbReference type="GO" id="GO:0032266">
    <property type="term" value="F:phosphatidylinositol-3-phosphate binding"/>
    <property type="evidence" value="ECO:0007669"/>
    <property type="project" value="TreeGrafter"/>
</dbReference>
<feature type="compositionally biased region" description="Polar residues" evidence="14">
    <location>
        <begin position="321"/>
        <end position="333"/>
    </location>
</feature>
<dbReference type="GO" id="GO:0000045">
    <property type="term" value="P:autophagosome assembly"/>
    <property type="evidence" value="ECO:0007669"/>
    <property type="project" value="TreeGrafter"/>
</dbReference>
<evidence type="ECO:0000256" key="1">
    <source>
        <dbReference type="ARBA" id="ARBA00004406"/>
    </source>
</evidence>
<feature type="coiled-coil region" evidence="13">
    <location>
        <begin position="1476"/>
        <end position="1503"/>
    </location>
</feature>
<dbReference type="GO" id="GO:0006869">
    <property type="term" value="P:lipid transport"/>
    <property type="evidence" value="ECO:0007669"/>
    <property type="project" value="UniProtKB-KW"/>
</dbReference>
<comment type="catalytic activity">
    <reaction evidence="12">
        <text>a 1,2-diacyl-sn-glycero-3-phosphocholine(in) = a 1,2-diacyl-sn-glycero-3-phosphocholine(out)</text>
        <dbReference type="Rhea" id="RHEA:38571"/>
        <dbReference type="ChEBI" id="CHEBI:57643"/>
    </reaction>
</comment>
<comment type="caution">
    <text evidence="15">The sequence shown here is derived from an EMBL/GenBank/DDBJ whole genome shotgun (WGS) entry which is preliminary data.</text>
</comment>
<dbReference type="GO" id="GO:0034727">
    <property type="term" value="P:piecemeal microautophagy of the nucleus"/>
    <property type="evidence" value="ECO:0007669"/>
    <property type="project" value="TreeGrafter"/>
</dbReference>
<evidence type="ECO:0000256" key="9">
    <source>
        <dbReference type="ARBA" id="ARBA00023136"/>
    </source>
</evidence>
<dbReference type="GO" id="GO:0061709">
    <property type="term" value="P:reticulophagy"/>
    <property type="evidence" value="ECO:0007669"/>
    <property type="project" value="TreeGrafter"/>
</dbReference>
<accession>A0AA38QA29</accession>
<feature type="compositionally biased region" description="Basic and acidic residues" evidence="14">
    <location>
        <begin position="356"/>
        <end position="367"/>
    </location>
</feature>
<feature type="compositionally biased region" description="Polar residues" evidence="14">
    <location>
        <begin position="265"/>
        <end position="293"/>
    </location>
</feature>
<sequence>MSWFASWLPSLPSISYLVVPASIQRRFISFVLKRALGHFLKPGQLDVDQIDSQIGSGYVQVNDLHLDSHAINNIISQSGLPLELLDGSLASVTARIPWPNPLTSTLGFSLSSLHVTLRVVSVEKMPDNTDVKLSDSVASYAESFVQDELTPREEATLRESFRQDIATSLHQESDDENVPGGLNPFRNLSEEDELTDVDPDGVSLFATLIERLLAKFEFDATDTKVTIIHPRSSRLSLSIADIRYRTEASSNADDTDSTERAGESRTVSISGITFSSSDLRPDSSTPSSPNQHQLRSDRTPSRSLSPRSPSPSSSSSSSSSMDENVQWAMSQSLAFLPPRPGSPASSVASTMYESAVSEHESHAEHLNNSEPPLVPSPISDPKLDLGRVEEADDEVFLSFGTDPVIVKLTTPSVRGRAPTQTLLEKIRISVDVGMITCAIRPWHIMSIVRFANAVTSRESHRAPAPTAPSNAFSFQSGSGSGAGQQLSLNIKAVVVLLLASSNDSSSRSALDGYFSRPRVPPSLPEAYLRVFLDSFSVMALMVSADSKSRESESRAGARTSTLTFSLSMNEMSMFACPSASESGTEPLAFPVLITDPLLPSQYVDGHKHPNLSSEFPLLPDFDVMDWTTEAACRQGMRPTAWRTKQKQSKTSHSQYGAPSSETGRGENAVPALLVKSERQSLESPSRKDRTLKNDITVEFAPLQLFIDLRHLLGEGRVISYVNEVLNALKTSDVANIERAEGNDSGSANEDGDTPPATPRVSNHRDSSAEERRRLEKLVLRDLDLDLDYRRDAPTYNAAEHDAAKKPHTRRSTNEDPNVVVQFPFIRANVRCTPNHSQSLRSGAVVIDVQGLDFTTGQTHASRKTASFEPQSATGRSKPAGNVLATEFRRLVIASSAAGSSKAAAVVSLGHLSDEEANNQIESRPLLPRIVVSQFQQGFNSTTTISLSLPSVFVKLNKEPLDALQYWADDASQLAQKAPGYYSSDDGTEKAISRESSLIGSHYFAKSNTGSGVTSLASNSREVKANVIVKIFVAEVFCRTHLSRAEQHMNILPFDVMASDIDATIQIRPEDKDVTVVTVGLMNLTVNDHTSQGSFHTLVSLTKAPSLRFKPQPILKLRFTSTIVPETMAKESKIRLHISGFTYQLFPDVSWISDLIVFASAPPGAFETVVPSERTKITIKVVDGSVKVLAPTHSGALLLHIGDLDFSTDLIGESPELEFLLRIQSAALLAIDDMGEFHASTTSAEGFLFWKNRGFVLLSEFLDLVVNFKALKSATTSDTRVLIQNLGLRLHLCADTMGAIGVFISDLVMALKPLAEHQTPKPKRKPMVISEEPPNRGSIMSSVDDLAFKRVPEIGPAPDMIHDDLPRNLDYLDESFGAAGGFRELDEEDLNDFHDEEVFPTTSGDGDLAGVVSRVGGETIRMLRPEGLQLVDYHFDNLPPITENSPADTGDTTLHVQVHNTDVNVFLYDGYDWSSTRRIIESEIKEMRKRLAKIRQLVAKGQTQQSAGEETSALLFNSVYIGLKQDADELDSNALIAAIDEELKEDVDTATESSWQSLPVPSPHQPSVPSTRLNGKRLVRARSPSIEFRVAGLDADFAQYRPEDPLVSRVFATITDLEILDHIKTSTWKKFLTALRSDARGNVRETDSNMVKVELRTIRPVANNPSEEARLKAKILPLRLHVDQDALDFLKKFFSFTDPNRPSTPASPDEGIYFQLAEIFPVDLKLDYKPRRVDYRALKEGKTIELMNFFHFDGAEMTLRHITLSGITGWPRLGELLNDLWTPDVKATQLVDVISGVAPIRSVVNVGSGIADLVLLPIAQYKKDGRIVRGVQKGTTAFVKSTAIEAIKLGAKLATGTQVILEQAEGVLGPQFKYPVTTETLQSPSFGDDLLDIGFGGSSDEEENALELISKYANQPANVKEGVQSAYKSLQRNFNSAAQTILAVPMEVYERSGNEGPIRSVIRAVPIAVLKPMIGASEAVSKTLLGVHNSLDPNLRYENDAKYKHR</sequence>
<proteinExistence type="inferred from homology"/>
<evidence type="ECO:0000256" key="4">
    <source>
        <dbReference type="ARBA" id="ARBA00018070"/>
    </source>
</evidence>
<feature type="region of interest" description="Disordered" evidence="14">
    <location>
        <begin position="1549"/>
        <end position="1570"/>
    </location>
</feature>
<dbReference type="GO" id="GO:0061723">
    <property type="term" value="P:glycophagy"/>
    <property type="evidence" value="ECO:0007669"/>
    <property type="project" value="TreeGrafter"/>
</dbReference>
<reference evidence="15" key="1">
    <citation type="submission" date="2022-08" db="EMBL/GenBank/DDBJ databases">
        <authorList>
            <consortium name="DOE Joint Genome Institute"/>
            <person name="Min B."/>
            <person name="Riley R."/>
            <person name="Sierra-Patev S."/>
            <person name="Naranjo-Ortiz M."/>
            <person name="Looney B."/>
            <person name="Konkel Z."/>
            <person name="Slot J.C."/>
            <person name="Sakamoto Y."/>
            <person name="Steenwyk J.L."/>
            <person name="Rokas A."/>
            <person name="Carro J."/>
            <person name="Camarero S."/>
            <person name="Ferreira P."/>
            <person name="Molpeceres G."/>
            <person name="Ruiz-Duenas F.J."/>
            <person name="Serrano A."/>
            <person name="Henrissat B."/>
            <person name="Drula E."/>
            <person name="Hughes K.W."/>
            <person name="Mata J.L."/>
            <person name="Ishikawa N.K."/>
            <person name="Vargas-Isla R."/>
            <person name="Ushijima S."/>
            <person name="Smith C.A."/>
            <person name="Ahrendt S."/>
            <person name="Andreopoulos W."/>
            <person name="He G."/>
            <person name="Labutti K."/>
            <person name="Lipzen A."/>
            <person name="Ng V."/>
            <person name="Sandor L."/>
            <person name="Barry K."/>
            <person name="Martinez A.T."/>
            <person name="Xiao Y."/>
            <person name="Gibbons J.G."/>
            <person name="Terashima K."/>
            <person name="Hibbett D.S."/>
            <person name="Grigoriev I.V."/>
        </authorList>
    </citation>
    <scope>NUCLEOTIDE SEQUENCE</scope>
    <source>
        <strain evidence="15">TFB7829</strain>
    </source>
</reference>
<dbReference type="PANTHER" id="PTHR13190">
    <property type="entry name" value="AUTOPHAGY-RELATED 2, ISOFORM A"/>
    <property type="match status" value="1"/>
</dbReference>
<evidence type="ECO:0000256" key="3">
    <source>
        <dbReference type="ARBA" id="ARBA00009714"/>
    </source>
</evidence>
<evidence type="ECO:0000256" key="10">
    <source>
        <dbReference type="ARBA" id="ARBA00024479"/>
    </source>
</evidence>
<evidence type="ECO:0000256" key="6">
    <source>
        <dbReference type="ARBA" id="ARBA00022824"/>
    </source>
</evidence>
<comment type="catalytic activity">
    <reaction evidence="11">
        <text>a 1,2-diacyl-sn-glycero-3-phosphoethanolamine(in) = a 1,2-diacyl-sn-glycero-3-phosphoethanolamine(out)</text>
        <dbReference type="Rhea" id="RHEA:38895"/>
        <dbReference type="ChEBI" id="CHEBI:64612"/>
    </reaction>
</comment>
<keyword evidence="5" id="KW-0813">Transport</keyword>
<keyword evidence="6" id="KW-0256">Endoplasmic reticulum</keyword>
<dbReference type="GO" id="GO:0034045">
    <property type="term" value="C:phagophore assembly site membrane"/>
    <property type="evidence" value="ECO:0007669"/>
    <property type="project" value="UniProtKB-SubCell"/>
</dbReference>
<feature type="compositionally biased region" description="Polar residues" evidence="14">
    <location>
        <begin position="650"/>
        <end position="662"/>
    </location>
</feature>
<comment type="catalytic activity">
    <reaction evidence="10">
        <text>a 1,2-diacyl-sn-glycero-3-phospho-L-serine(in) = a 1,2-diacyl-sn-glycero-3-phospho-L-serine(out)</text>
        <dbReference type="Rhea" id="RHEA:38663"/>
        <dbReference type="ChEBI" id="CHEBI:57262"/>
    </reaction>
</comment>
<keyword evidence="9" id="KW-0472">Membrane</keyword>
<dbReference type="Pfam" id="PF13329">
    <property type="entry name" value="ATG2_CAD"/>
    <property type="match status" value="1"/>
</dbReference>
<evidence type="ECO:0000313" key="16">
    <source>
        <dbReference type="Proteomes" id="UP001163850"/>
    </source>
</evidence>
<dbReference type="EMBL" id="MU801898">
    <property type="protein sequence ID" value="KAJ3989405.1"/>
    <property type="molecule type" value="Genomic_DNA"/>
</dbReference>
<evidence type="ECO:0000256" key="13">
    <source>
        <dbReference type="SAM" id="Coils"/>
    </source>
</evidence>
<evidence type="ECO:0000256" key="11">
    <source>
        <dbReference type="ARBA" id="ARBA00024615"/>
    </source>
</evidence>
<comment type="similarity">
    <text evidence="3">Belongs to the ATG2 family.</text>
</comment>
<keyword evidence="8" id="KW-0445">Lipid transport</keyword>
<organism evidence="15 16">
    <name type="scientific">Lentinula detonsa</name>
    <dbReference type="NCBI Taxonomy" id="2804962"/>
    <lineage>
        <taxon>Eukaryota</taxon>
        <taxon>Fungi</taxon>
        <taxon>Dikarya</taxon>
        <taxon>Basidiomycota</taxon>
        <taxon>Agaricomycotina</taxon>
        <taxon>Agaricomycetes</taxon>
        <taxon>Agaricomycetidae</taxon>
        <taxon>Agaricales</taxon>
        <taxon>Marasmiineae</taxon>
        <taxon>Omphalotaceae</taxon>
        <taxon>Lentinula</taxon>
    </lineage>
</organism>
<evidence type="ECO:0000256" key="8">
    <source>
        <dbReference type="ARBA" id="ARBA00023055"/>
    </source>
</evidence>
<gene>
    <name evidence="15" type="ORF">F5890DRAFT_1401105</name>
</gene>
<dbReference type="GO" id="GO:0005789">
    <property type="term" value="C:endoplasmic reticulum membrane"/>
    <property type="evidence" value="ECO:0007669"/>
    <property type="project" value="UniProtKB-SubCell"/>
</dbReference>
<feature type="compositionally biased region" description="Basic and acidic residues" evidence="14">
    <location>
        <begin position="762"/>
        <end position="771"/>
    </location>
</feature>
<dbReference type="InterPro" id="IPR026849">
    <property type="entry name" value="ATG2"/>
</dbReference>